<evidence type="ECO:0000256" key="2">
    <source>
        <dbReference type="RuleBase" id="RU003707"/>
    </source>
</evidence>
<keyword evidence="4" id="KW-1185">Reference proteome</keyword>
<dbReference type="InterPro" id="IPR018376">
    <property type="entry name" value="Enoyl-CoA_hyd/isom_CS"/>
</dbReference>
<comment type="similarity">
    <text evidence="1 2">Belongs to the enoyl-CoA hydratase/isomerase family.</text>
</comment>
<dbReference type="InterPro" id="IPR001753">
    <property type="entry name" value="Enoyl-CoA_hydra/iso"/>
</dbReference>
<gene>
    <name evidence="3" type="ORF">Q4F19_12130</name>
</gene>
<dbReference type="SUPFAM" id="SSF52096">
    <property type="entry name" value="ClpP/crotonase"/>
    <property type="match status" value="1"/>
</dbReference>
<comment type="caution">
    <text evidence="3">The sequence shown here is derived from an EMBL/GenBank/DDBJ whole genome shotgun (WGS) entry which is preliminary data.</text>
</comment>
<dbReference type="EMBL" id="JAUOTP010000005">
    <property type="protein sequence ID" value="MDO6415130.1"/>
    <property type="molecule type" value="Genomic_DNA"/>
</dbReference>
<dbReference type="Proteomes" id="UP001169764">
    <property type="component" value="Unassembled WGS sequence"/>
</dbReference>
<dbReference type="Gene3D" id="3.90.226.10">
    <property type="entry name" value="2-enoyl-CoA Hydratase, Chain A, domain 1"/>
    <property type="match status" value="1"/>
</dbReference>
<dbReference type="RefSeq" id="WP_303542924.1">
    <property type="nucleotide sequence ID" value="NZ_JAUOTP010000005.1"/>
</dbReference>
<sequence length="237" mass="24246">MITLEQDGGIARVTLRRPEARNAIPIARWADLAACVSRAGESARVILLGGEGPAFSAGADLHEMAALVQDVAGRAALRAAMREGIGAILASRVPVVAAIDGGCFGAGVALALACDIRVAGPRARFGLPPARFGLSYPQEDIARLVARVGQGQASRLLLTAETIDAAEAARIGLIDVLADDQGEGVARAIAGNVPESVALLRRKIGGIEADEADAAFDACFDSAAFAATAAGIRERRG</sequence>
<dbReference type="PROSITE" id="PS00166">
    <property type="entry name" value="ENOYL_COA_HYDRATASE"/>
    <property type="match status" value="1"/>
</dbReference>
<evidence type="ECO:0000313" key="3">
    <source>
        <dbReference type="EMBL" id="MDO6415130.1"/>
    </source>
</evidence>
<dbReference type="PANTHER" id="PTHR11941">
    <property type="entry name" value="ENOYL-COA HYDRATASE-RELATED"/>
    <property type="match status" value="1"/>
</dbReference>
<evidence type="ECO:0000313" key="4">
    <source>
        <dbReference type="Proteomes" id="UP001169764"/>
    </source>
</evidence>
<accession>A0ABT8Y9Y1</accession>
<name>A0ABT8Y9Y1_9SPHN</name>
<dbReference type="InterPro" id="IPR029045">
    <property type="entry name" value="ClpP/crotonase-like_dom_sf"/>
</dbReference>
<dbReference type="PANTHER" id="PTHR11941:SF54">
    <property type="entry name" value="ENOYL-COA HYDRATASE, MITOCHONDRIAL"/>
    <property type="match status" value="1"/>
</dbReference>
<organism evidence="3 4">
    <name type="scientific">Sphingomonas natans</name>
    <dbReference type="NCBI Taxonomy" id="3063330"/>
    <lineage>
        <taxon>Bacteria</taxon>
        <taxon>Pseudomonadati</taxon>
        <taxon>Pseudomonadota</taxon>
        <taxon>Alphaproteobacteria</taxon>
        <taxon>Sphingomonadales</taxon>
        <taxon>Sphingomonadaceae</taxon>
        <taxon>Sphingomonas</taxon>
    </lineage>
</organism>
<protein>
    <submittedName>
        <fullName evidence="3">Enoyl-CoA hydratase/isomerase family protein</fullName>
    </submittedName>
</protein>
<proteinExistence type="inferred from homology"/>
<reference evidence="3" key="1">
    <citation type="submission" date="2023-07" db="EMBL/GenBank/DDBJ databases">
        <authorList>
            <person name="Kim M."/>
        </authorList>
    </citation>
    <scope>NUCLEOTIDE SEQUENCE</scope>
    <source>
        <strain evidence="3">BIUV-7</strain>
    </source>
</reference>
<evidence type="ECO:0000256" key="1">
    <source>
        <dbReference type="ARBA" id="ARBA00005254"/>
    </source>
</evidence>
<dbReference type="Pfam" id="PF00378">
    <property type="entry name" value="ECH_1"/>
    <property type="match status" value="1"/>
</dbReference>
<dbReference type="CDD" id="cd06558">
    <property type="entry name" value="crotonase-like"/>
    <property type="match status" value="1"/>
</dbReference>